<protein>
    <submittedName>
        <fullName evidence="2">Helix-turn-helix domain-containing protein</fullName>
    </submittedName>
</protein>
<dbReference type="RefSeq" id="WP_195078868.1">
    <property type="nucleotide sequence ID" value="NZ_JAYESH010000026.1"/>
</dbReference>
<organism evidence="2 3">
    <name type="scientific">Nocardia implantans</name>
    <dbReference type="NCBI Taxonomy" id="3108168"/>
    <lineage>
        <taxon>Bacteria</taxon>
        <taxon>Bacillati</taxon>
        <taxon>Actinomycetota</taxon>
        <taxon>Actinomycetes</taxon>
        <taxon>Mycobacteriales</taxon>
        <taxon>Nocardiaceae</taxon>
        <taxon>Nocardia</taxon>
    </lineage>
</organism>
<dbReference type="InterPro" id="IPR041657">
    <property type="entry name" value="HTH_17"/>
</dbReference>
<dbReference type="SUPFAM" id="SSF46955">
    <property type="entry name" value="Putative DNA-binding domain"/>
    <property type="match status" value="1"/>
</dbReference>
<gene>
    <name evidence="2" type="ORF">U3653_23000</name>
</gene>
<reference evidence="2 3" key="1">
    <citation type="submission" date="2023-12" db="EMBL/GenBank/DDBJ databases">
        <title>novel species in genus Nocarida.</title>
        <authorList>
            <person name="Li Z."/>
        </authorList>
    </citation>
    <scope>NUCLEOTIDE SEQUENCE [LARGE SCALE GENOMIC DNA]</scope>
    <source>
        <strain evidence="2 3">CDC186</strain>
    </source>
</reference>
<dbReference type="InterPro" id="IPR010093">
    <property type="entry name" value="SinI_DNA-bd"/>
</dbReference>
<dbReference type="Pfam" id="PF12728">
    <property type="entry name" value="HTH_17"/>
    <property type="match status" value="1"/>
</dbReference>
<dbReference type="InterPro" id="IPR009061">
    <property type="entry name" value="DNA-bd_dom_put_sf"/>
</dbReference>
<evidence type="ECO:0000313" key="2">
    <source>
        <dbReference type="EMBL" id="MEB3512908.1"/>
    </source>
</evidence>
<feature type="domain" description="Helix-turn-helix" evidence="1">
    <location>
        <begin position="25"/>
        <end position="65"/>
    </location>
</feature>
<sequence length="76" mass="8237">MTVALSAASSPEDLVPDDLIPASTAASLIHVDAKTIKNWIKTGDLRGWLVNGRHYRVRRSEVLSLVQPVAPFGGDR</sequence>
<comment type="caution">
    <text evidence="2">The sequence shown here is derived from an EMBL/GenBank/DDBJ whole genome shotgun (WGS) entry which is preliminary data.</text>
</comment>
<dbReference type="EMBL" id="JAYKYQ010000010">
    <property type="protein sequence ID" value="MEB3512908.1"/>
    <property type="molecule type" value="Genomic_DNA"/>
</dbReference>
<evidence type="ECO:0000259" key="1">
    <source>
        <dbReference type="Pfam" id="PF12728"/>
    </source>
</evidence>
<accession>A0ABU6AZI0</accession>
<keyword evidence="3" id="KW-1185">Reference proteome</keyword>
<proteinExistence type="predicted"/>
<evidence type="ECO:0000313" key="3">
    <source>
        <dbReference type="Proteomes" id="UP001348098"/>
    </source>
</evidence>
<dbReference type="Proteomes" id="UP001348098">
    <property type="component" value="Unassembled WGS sequence"/>
</dbReference>
<dbReference type="NCBIfam" id="TIGR01764">
    <property type="entry name" value="excise"/>
    <property type="match status" value="1"/>
</dbReference>
<name>A0ABU6AZI0_9NOCA</name>